<evidence type="ECO:0000256" key="9">
    <source>
        <dbReference type="PROSITE-ProRule" id="PRU01373"/>
    </source>
</evidence>
<evidence type="ECO:0000313" key="13">
    <source>
        <dbReference type="Proteomes" id="UP000295832"/>
    </source>
</evidence>
<dbReference type="GO" id="GO:0071972">
    <property type="term" value="F:peptidoglycan L,D-transpeptidase activity"/>
    <property type="evidence" value="ECO:0007669"/>
    <property type="project" value="TreeGrafter"/>
</dbReference>
<keyword evidence="13" id="KW-1185">Reference proteome</keyword>
<keyword evidence="6 9" id="KW-0133">Cell shape</keyword>
<evidence type="ECO:0000256" key="2">
    <source>
        <dbReference type="ARBA" id="ARBA00005992"/>
    </source>
</evidence>
<dbReference type="PANTHER" id="PTHR30582:SF24">
    <property type="entry name" value="L,D-TRANSPEPTIDASE ERFK_SRFK-RELATED"/>
    <property type="match status" value="1"/>
</dbReference>
<proteinExistence type="inferred from homology"/>
<feature type="transmembrane region" description="Helical" evidence="10">
    <location>
        <begin position="9"/>
        <end position="29"/>
    </location>
</feature>
<sequence length="280" mass="32308">MLKSTSDKVLITILIILIIIMLILMFVLANSYSNHEKQIDIAPVIDYSLYNDINKYLKADKKEEYHKSIKLIDTLNNLYRLRMALVLYIEDHHRLPSELEELLGEYLVELPVEVISNTNQVNSEPNLTGGWYYNPTDIELEQIVKESLRANIKDDYSQEINFIPYQILIVRAKKRLYLAQGDKRIKSYPIGIGSVNNPTPSGEFRVKNKARLSKEEKESYGEYWIGIDLWTKGGGYGIHATTTPQVVISKQNSKGCIRMKEEDIVDLYNLIPLRTKVIIK</sequence>
<dbReference type="GO" id="GO:0018104">
    <property type="term" value="P:peptidoglycan-protein cross-linking"/>
    <property type="evidence" value="ECO:0007669"/>
    <property type="project" value="TreeGrafter"/>
</dbReference>
<accession>A0A4R8HAT0</accession>
<feature type="active site" description="Nucleophile" evidence="9">
    <location>
        <position position="256"/>
    </location>
</feature>
<comment type="similarity">
    <text evidence="2">Belongs to the YkuD family.</text>
</comment>
<name>A0A4R8HAT0_9FIRM</name>
<dbReference type="InterPro" id="IPR005490">
    <property type="entry name" value="LD_TPept_cat_dom"/>
</dbReference>
<dbReference type="AlphaFoldDB" id="A0A4R8HAT0"/>
<keyword evidence="4" id="KW-0808">Transferase</keyword>
<evidence type="ECO:0000256" key="1">
    <source>
        <dbReference type="ARBA" id="ARBA00004752"/>
    </source>
</evidence>
<dbReference type="STRING" id="926561.GCA_000379025_00262"/>
<gene>
    <name evidence="12" type="ORF">C7959_10547</name>
</gene>
<feature type="active site" description="Proton donor/acceptor" evidence="9">
    <location>
        <position position="239"/>
    </location>
</feature>
<evidence type="ECO:0000259" key="11">
    <source>
        <dbReference type="PROSITE" id="PS52029"/>
    </source>
</evidence>
<dbReference type="InterPro" id="IPR050979">
    <property type="entry name" value="LD-transpeptidase"/>
</dbReference>
<keyword evidence="5" id="KW-0378">Hydrolase</keyword>
<keyword evidence="3" id="KW-0328">Glycosyltransferase</keyword>
<evidence type="ECO:0000256" key="8">
    <source>
        <dbReference type="ARBA" id="ARBA00023316"/>
    </source>
</evidence>
<dbReference type="Gene3D" id="2.40.440.10">
    <property type="entry name" value="L,D-transpeptidase catalytic domain-like"/>
    <property type="match status" value="1"/>
</dbReference>
<comment type="pathway">
    <text evidence="1 9">Cell wall biogenesis; peptidoglycan biosynthesis.</text>
</comment>
<dbReference type="PROSITE" id="PS52029">
    <property type="entry name" value="LD_TPASE"/>
    <property type="match status" value="1"/>
</dbReference>
<dbReference type="GO" id="GO:0016757">
    <property type="term" value="F:glycosyltransferase activity"/>
    <property type="evidence" value="ECO:0007669"/>
    <property type="project" value="UniProtKB-KW"/>
</dbReference>
<evidence type="ECO:0000256" key="6">
    <source>
        <dbReference type="ARBA" id="ARBA00022960"/>
    </source>
</evidence>
<keyword evidence="10" id="KW-0472">Membrane</keyword>
<reference evidence="12 13" key="1">
    <citation type="submission" date="2019-03" db="EMBL/GenBank/DDBJ databases">
        <title>Subsurface microbial communities from deep shales in Ohio and West Virginia, USA.</title>
        <authorList>
            <person name="Wrighton K."/>
        </authorList>
    </citation>
    <scope>NUCLEOTIDE SEQUENCE [LARGE SCALE GENOMIC DNA]</scope>
    <source>
        <strain evidence="12 13">MSL 6dP</strain>
    </source>
</reference>
<keyword evidence="10" id="KW-1133">Transmembrane helix</keyword>
<keyword evidence="10" id="KW-0812">Transmembrane</keyword>
<evidence type="ECO:0000256" key="3">
    <source>
        <dbReference type="ARBA" id="ARBA00022676"/>
    </source>
</evidence>
<protein>
    <submittedName>
        <fullName evidence="12">L,D-transpeptidase-like protein</fullName>
    </submittedName>
</protein>
<dbReference type="InterPro" id="IPR038063">
    <property type="entry name" value="Transpep_catalytic_dom"/>
</dbReference>
<dbReference type="Proteomes" id="UP000295832">
    <property type="component" value="Unassembled WGS sequence"/>
</dbReference>
<comment type="caution">
    <text evidence="12">The sequence shown here is derived from an EMBL/GenBank/DDBJ whole genome shotgun (WGS) entry which is preliminary data.</text>
</comment>
<dbReference type="SUPFAM" id="SSF141523">
    <property type="entry name" value="L,D-transpeptidase catalytic domain-like"/>
    <property type="match status" value="1"/>
</dbReference>
<dbReference type="GO" id="GO:0071555">
    <property type="term" value="P:cell wall organization"/>
    <property type="evidence" value="ECO:0007669"/>
    <property type="project" value="UniProtKB-UniRule"/>
</dbReference>
<evidence type="ECO:0000256" key="4">
    <source>
        <dbReference type="ARBA" id="ARBA00022679"/>
    </source>
</evidence>
<keyword evidence="7 9" id="KW-0573">Peptidoglycan synthesis</keyword>
<evidence type="ECO:0000256" key="7">
    <source>
        <dbReference type="ARBA" id="ARBA00022984"/>
    </source>
</evidence>
<dbReference type="CDD" id="cd16913">
    <property type="entry name" value="YkuD_like"/>
    <property type="match status" value="1"/>
</dbReference>
<keyword evidence="8 9" id="KW-0961">Cell wall biogenesis/degradation</keyword>
<dbReference type="EMBL" id="SOEG01000005">
    <property type="protein sequence ID" value="TDX52693.1"/>
    <property type="molecule type" value="Genomic_DNA"/>
</dbReference>
<dbReference type="GO" id="GO:0005576">
    <property type="term" value="C:extracellular region"/>
    <property type="evidence" value="ECO:0007669"/>
    <property type="project" value="TreeGrafter"/>
</dbReference>
<evidence type="ECO:0000313" key="12">
    <source>
        <dbReference type="EMBL" id="TDX52693.1"/>
    </source>
</evidence>
<evidence type="ECO:0000256" key="5">
    <source>
        <dbReference type="ARBA" id="ARBA00022801"/>
    </source>
</evidence>
<dbReference type="RefSeq" id="WP_134115396.1">
    <property type="nucleotide sequence ID" value="NZ_SOEG01000005.1"/>
</dbReference>
<organism evidence="12 13">
    <name type="scientific">Orenia marismortui</name>
    <dbReference type="NCBI Taxonomy" id="46469"/>
    <lineage>
        <taxon>Bacteria</taxon>
        <taxon>Bacillati</taxon>
        <taxon>Bacillota</taxon>
        <taxon>Clostridia</taxon>
        <taxon>Halanaerobiales</taxon>
        <taxon>Halobacteroidaceae</taxon>
        <taxon>Orenia</taxon>
    </lineage>
</organism>
<dbReference type="PANTHER" id="PTHR30582">
    <property type="entry name" value="L,D-TRANSPEPTIDASE"/>
    <property type="match status" value="1"/>
</dbReference>
<dbReference type="Pfam" id="PF03734">
    <property type="entry name" value="YkuD"/>
    <property type="match status" value="1"/>
</dbReference>
<feature type="domain" description="L,D-TPase catalytic" evidence="11">
    <location>
        <begin position="165"/>
        <end position="280"/>
    </location>
</feature>
<evidence type="ECO:0000256" key="10">
    <source>
        <dbReference type="SAM" id="Phobius"/>
    </source>
</evidence>
<dbReference type="UniPathway" id="UPA00219"/>
<dbReference type="GO" id="GO:0008360">
    <property type="term" value="P:regulation of cell shape"/>
    <property type="evidence" value="ECO:0007669"/>
    <property type="project" value="UniProtKB-UniRule"/>
</dbReference>